<dbReference type="RefSeq" id="WP_193721426.1">
    <property type="nucleotide sequence ID" value="NZ_JACSPN010000037.1"/>
</dbReference>
<dbReference type="Gene3D" id="3.30.470.20">
    <property type="entry name" value="ATP-grasp fold, B domain"/>
    <property type="match status" value="1"/>
</dbReference>
<evidence type="ECO:0000313" key="3">
    <source>
        <dbReference type="EMBL" id="MBE7702231.1"/>
    </source>
</evidence>
<keyword evidence="1" id="KW-0547">Nucleotide-binding</keyword>
<keyword evidence="4" id="KW-1185">Reference proteome</keyword>
<accession>A0A9D5UFQ5</accession>
<dbReference type="EMBL" id="JACSPN010000037">
    <property type="protein sequence ID" value="MBE7702231.1"/>
    <property type="molecule type" value="Genomic_DNA"/>
</dbReference>
<sequence>MPKVIIPNVPEEMVGDISRIPVEKRRAFGLGSQRLLWYAEDGDVVVLPTEPTPEFVAHVTSLTGVAPETLRFVSPPPGVHGGDILTADRLVDPRLVADLREALVDRAVDSVVCIYSDLAVAHLVAAAGIGPALAGFEFSSQDGDALANSKAVFRAVAVANGVPVAPGGITSLPEVAEHRIEEILGAGNVVMVKQQYSGGGLGNEILAREEGVRPQGAATVRLLADREAVHDYVRERWDWLTGHKGHATIVEQFFEGAVTVYVEFVVTDDECVFRGAGEILMEPVATGEVIPPQSVEGEVLAVLVELGRRACEPYRAMGYRGTLCADGIVTPDGGVYFTEVNGRLTASSHLHVNLIDRVVGREWRDRRVFLERASRWEVPSLTEALTRLAESGLGYDPATRTGVVVTADYTAATGRVTYCVVAETYERALDVEAQVLERLSGAGLQADELVEAGS</sequence>
<dbReference type="SUPFAM" id="SSF56059">
    <property type="entry name" value="Glutathione synthetase ATP-binding domain-like"/>
    <property type="match status" value="1"/>
</dbReference>
<proteinExistence type="predicted"/>
<keyword evidence="1" id="KW-0067">ATP-binding</keyword>
<dbReference type="GO" id="GO:0046872">
    <property type="term" value="F:metal ion binding"/>
    <property type="evidence" value="ECO:0007669"/>
    <property type="project" value="InterPro"/>
</dbReference>
<dbReference type="GO" id="GO:0005524">
    <property type="term" value="F:ATP binding"/>
    <property type="evidence" value="ECO:0007669"/>
    <property type="project" value="UniProtKB-UniRule"/>
</dbReference>
<dbReference type="InterPro" id="IPR040754">
    <property type="entry name" value="PreAtp-grasp"/>
</dbReference>
<feature type="domain" description="ATP-grasp" evidence="2">
    <location>
        <begin position="154"/>
        <end position="372"/>
    </location>
</feature>
<dbReference type="InterPro" id="IPR011761">
    <property type="entry name" value="ATP-grasp"/>
</dbReference>
<evidence type="ECO:0000256" key="1">
    <source>
        <dbReference type="PROSITE-ProRule" id="PRU00409"/>
    </source>
</evidence>
<evidence type="ECO:0000313" key="4">
    <source>
        <dbReference type="Proteomes" id="UP000822993"/>
    </source>
</evidence>
<comment type="caution">
    <text evidence="3">The sequence shown here is derived from an EMBL/GenBank/DDBJ whole genome shotgun (WGS) entry which is preliminary data.</text>
</comment>
<dbReference type="PROSITE" id="PS50975">
    <property type="entry name" value="ATP_GRASP"/>
    <property type="match status" value="1"/>
</dbReference>
<dbReference type="Proteomes" id="UP000822993">
    <property type="component" value="Unassembled WGS sequence"/>
</dbReference>
<organism evidence="3 4">
    <name type="scientific">Oerskovia douganii</name>
    <dbReference type="NCBI Taxonomy" id="2762210"/>
    <lineage>
        <taxon>Bacteria</taxon>
        <taxon>Bacillati</taxon>
        <taxon>Actinomycetota</taxon>
        <taxon>Actinomycetes</taxon>
        <taxon>Micrococcales</taxon>
        <taxon>Cellulomonadaceae</taxon>
        <taxon>Oerskovia</taxon>
    </lineage>
</organism>
<evidence type="ECO:0000259" key="2">
    <source>
        <dbReference type="PROSITE" id="PS50975"/>
    </source>
</evidence>
<reference evidence="3 4" key="1">
    <citation type="submission" date="2020-08" db="EMBL/GenBank/DDBJ databases">
        <title>A Genomic Blueprint of the Chicken Gut Microbiome.</title>
        <authorList>
            <person name="Gilroy R."/>
            <person name="Ravi A."/>
            <person name="Getino M."/>
            <person name="Pursley I."/>
            <person name="Horton D.L."/>
            <person name="Alikhan N.-F."/>
            <person name="Baker D."/>
            <person name="Gharbi K."/>
            <person name="Hall N."/>
            <person name="Watson M."/>
            <person name="Adriaenssens E.M."/>
            <person name="Foster-Nyarko E."/>
            <person name="Jarju S."/>
            <person name="Secka A."/>
            <person name="Antonio M."/>
            <person name="Oren A."/>
            <person name="Chaudhuri R."/>
            <person name="La Ragione R.M."/>
            <person name="Hildebrand F."/>
            <person name="Pallen M.J."/>
        </authorList>
    </citation>
    <scope>NUCLEOTIDE SEQUENCE [LARGE SCALE GENOMIC DNA]</scope>
    <source>
        <strain evidence="3 4">Sa1BUA8</strain>
    </source>
</reference>
<dbReference type="InterPro" id="IPR041356">
    <property type="entry name" value="PGM1_C"/>
</dbReference>
<name>A0A9D5UFQ5_9CELL</name>
<dbReference type="Pfam" id="PF18105">
    <property type="entry name" value="PGM1_C"/>
    <property type="match status" value="1"/>
</dbReference>
<gene>
    <name evidence="3" type="ORF">H9623_18220</name>
</gene>
<dbReference type="AlphaFoldDB" id="A0A9D5UFQ5"/>
<protein>
    <recommendedName>
        <fullName evidence="2">ATP-grasp domain-containing protein</fullName>
    </recommendedName>
</protein>
<dbReference type="Pfam" id="PF18604">
    <property type="entry name" value="PreAtp-grasp"/>
    <property type="match status" value="1"/>
</dbReference>